<dbReference type="InterPro" id="IPR000932">
    <property type="entry name" value="PS_antenna-like"/>
</dbReference>
<evidence type="ECO:0000256" key="4">
    <source>
        <dbReference type="ARBA" id="ARBA00022640"/>
    </source>
</evidence>
<keyword evidence="3" id="KW-0602">Photosynthesis</keyword>
<feature type="compositionally biased region" description="Basic and acidic residues" evidence="10">
    <location>
        <begin position="1"/>
        <end position="15"/>
    </location>
</feature>
<dbReference type="Pfam" id="PF00421">
    <property type="entry name" value="PSII"/>
    <property type="match status" value="1"/>
</dbReference>
<evidence type="ECO:0000256" key="10">
    <source>
        <dbReference type="SAM" id="MobiDB-lite"/>
    </source>
</evidence>
<keyword evidence="7" id="KW-0157">Chromophore</keyword>
<dbReference type="AlphaFoldDB" id="A0ABD1QYM0"/>
<dbReference type="SUPFAM" id="SSF161077">
    <property type="entry name" value="Photosystem II antenna protein-like"/>
    <property type="match status" value="1"/>
</dbReference>
<organism evidence="11 12">
    <name type="scientific">Abeliophyllum distichum</name>
    <dbReference type="NCBI Taxonomy" id="126358"/>
    <lineage>
        <taxon>Eukaryota</taxon>
        <taxon>Viridiplantae</taxon>
        <taxon>Streptophyta</taxon>
        <taxon>Embryophyta</taxon>
        <taxon>Tracheophyta</taxon>
        <taxon>Spermatophyta</taxon>
        <taxon>Magnoliopsida</taxon>
        <taxon>eudicotyledons</taxon>
        <taxon>Gunneridae</taxon>
        <taxon>Pentapetalae</taxon>
        <taxon>asterids</taxon>
        <taxon>lamiids</taxon>
        <taxon>Lamiales</taxon>
        <taxon>Oleaceae</taxon>
        <taxon>Forsythieae</taxon>
        <taxon>Abeliophyllum</taxon>
    </lineage>
</organism>
<dbReference type="Proteomes" id="UP001604336">
    <property type="component" value="Unassembled WGS sequence"/>
</dbReference>
<dbReference type="GO" id="GO:0015979">
    <property type="term" value="P:photosynthesis"/>
    <property type="evidence" value="ECO:0007669"/>
    <property type="project" value="UniProtKB-KW"/>
</dbReference>
<dbReference type="Gene3D" id="3.10.680.10">
    <property type="entry name" value="Photosystem II CP47 reaction center protein"/>
    <property type="match status" value="1"/>
</dbReference>
<proteinExistence type="predicted"/>
<keyword evidence="4" id="KW-0934">Plastid</keyword>
<name>A0ABD1QYM0_9LAMI</name>
<keyword evidence="12" id="KW-1185">Reference proteome</keyword>
<evidence type="ECO:0000256" key="5">
    <source>
        <dbReference type="ARBA" id="ARBA00022692"/>
    </source>
</evidence>
<comment type="subcellular location">
    <subcellularLocation>
        <location evidence="1">Membrane</location>
        <topology evidence="1">Multi-pass membrane protein</topology>
    </subcellularLocation>
</comment>
<evidence type="ECO:0000256" key="6">
    <source>
        <dbReference type="ARBA" id="ARBA00022989"/>
    </source>
</evidence>
<keyword evidence="6" id="KW-1133">Transmembrane helix</keyword>
<sequence>MLDRRLSTPKPREDLANGLGLDECPETPDRPEQRADRAPSDPFRRAESKYSVEQVGVTVEFYGGELNGVSYSNPARSEPTDVEESADELWLGVKCHSNPELAGSPRNALRRSS</sequence>
<evidence type="ECO:0000256" key="8">
    <source>
        <dbReference type="ARBA" id="ARBA00023136"/>
    </source>
</evidence>
<reference evidence="12" key="1">
    <citation type="submission" date="2024-07" db="EMBL/GenBank/DDBJ databases">
        <title>Two chromosome-level genome assemblies of Korean endemic species Abeliophyllum distichum and Forsythia ovata (Oleaceae).</title>
        <authorList>
            <person name="Jang H."/>
        </authorList>
    </citation>
    <scope>NUCLEOTIDE SEQUENCE [LARGE SCALE GENOMIC DNA]</scope>
</reference>
<accession>A0ABD1QYM0</accession>
<feature type="compositionally biased region" description="Basic and acidic residues" evidence="10">
    <location>
        <begin position="27"/>
        <end position="50"/>
    </location>
</feature>
<feature type="region of interest" description="Disordered" evidence="10">
    <location>
        <begin position="1"/>
        <end position="50"/>
    </location>
</feature>
<evidence type="ECO:0000313" key="12">
    <source>
        <dbReference type="Proteomes" id="UP001604336"/>
    </source>
</evidence>
<comment type="caution">
    <text evidence="11">The sequence shown here is derived from an EMBL/GenBank/DDBJ whole genome shotgun (WGS) entry which is preliminary data.</text>
</comment>
<dbReference type="GO" id="GO:0009523">
    <property type="term" value="C:photosystem II"/>
    <property type="evidence" value="ECO:0007669"/>
    <property type="project" value="UniProtKB-KW"/>
</dbReference>
<evidence type="ECO:0000256" key="1">
    <source>
        <dbReference type="ARBA" id="ARBA00004141"/>
    </source>
</evidence>
<protein>
    <submittedName>
        <fullName evidence="11">Uncharacterized protein</fullName>
    </submittedName>
</protein>
<keyword evidence="8" id="KW-0472">Membrane</keyword>
<keyword evidence="9" id="KW-0604">Photosystem II</keyword>
<evidence type="ECO:0000256" key="9">
    <source>
        <dbReference type="ARBA" id="ARBA00023276"/>
    </source>
</evidence>
<keyword evidence="5" id="KW-0812">Transmembrane</keyword>
<evidence type="ECO:0000256" key="7">
    <source>
        <dbReference type="ARBA" id="ARBA00022991"/>
    </source>
</evidence>
<evidence type="ECO:0000313" key="11">
    <source>
        <dbReference type="EMBL" id="KAL2480386.1"/>
    </source>
</evidence>
<evidence type="ECO:0000256" key="3">
    <source>
        <dbReference type="ARBA" id="ARBA00022531"/>
    </source>
</evidence>
<dbReference type="GO" id="GO:0016168">
    <property type="term" value="F:chlorophyll binding"/>
    <property type="evidence" value="ECO:0007669"/>
    <property type="project" value="UniProtKB-KW"/>
</dbReference>
<gene>
    <name evidence="11" type="ORF">Adt_33352</name>
</gene>
<dbReference type="InterPro" id="IPR036001">
    <property type="entry name" value="PS_II_antenna-like_sf"/>
</dbReference>
<dbReference type="EMBL" id="JBFOLK010000010">
    <property type="protein sequence ID" value="KAL2480386.1"/>
    <property type="molecule type" value="Genomic_DNA"/>
</dbReference>
<evidence type="ECO:0000256" key="2">
    <source>
        <dbReference type="ARBA" id="ARBA00022494"/>
    </source>
</evidence>
<keyword evidence="2" id="KW-0148">Chlorophyll</keyword>